<dbReference type="RefSeq" id="WP_043220106.1">
    <property type="nucleotide sequence ID" value="NZ_CP007511.1"/>
</dbReference>
<keyword evidence="5" id="KW-1185">Reference proteome</keyword>
<reference evidence="2 4" key="3">
    <citation type="journal article" name="Genome Announc.">
        <title>Complete Genome Sequence of Pseudomonas balearica DSM 6083T.</title>
        <authorList>
            <person name="Bennasar-Figueras A."/>
            <person name="Salva-Serra F."/>
            <person name="Jaen-Luchoro D."/>
            <person name="Segui C."/>
            <person name="Aliaga F."/>
            <person name="Busquets A."/>
            <person name="Gomila M."/>
            <person name="Moore E.R."/>
            <person name="Lalucat J."/>
        </authorList>
    </citation>
    <scope>NUCLEOTIDE SEQUENCE [LARGE SCALE GENOMIC DNA]</scope>
    <source>
        <strain evidence="4">DSM 6083</strain>
        <strain evidence="2">DSM6083</strain>
    </source>
</reference>
<dbReference type="InterPro" id="IPR006047">
    <property type="entry name" value="GH13_cat_dom"/>
</dbReference>
<dbReference type="NCBIfam" id="TIGR02401">
    <property type="entry name" value="trehalose_TreY"/>
    <property type="match status" value="1"/>
</dbReference>
<feature type="domain" description="Glycosyl hydrolase family 13 catalytic" evidence="1">
    <location>
        <begin position="5"/>
        <end position="496"/>
    </location>
</feature>
<gene>
    <name evidence="2" type="ORF">CL52_09515</name>
    <name evidence="3" type="ORF">SAMN05660875_103333</name>
</gene>
<organism evidence="2 4">
    <name type="scientific">Stutzerimonas balearica DSM 6083</name>
    <dbReference type="NCBI Taxonomy" id="1123016"/>
    <lineage>
        <taxon>Bacteria</taxon>
        <taxon>Pseudomonadati</taxon>
        <taxon>Pseudomonadota</taxon>
        <taxon>Gammaproteobacteria</taxon>
        <taxon>Pseudomonadales</taxon>
        <taxon>Pseudomonadaceae</taxon>
        <taxon>Stutzerimonas</taxon>
    </lineage>
</organism>
<dbReference type="KEGG" id="pbm:CL52_09515"/>
<dbReference type="GO" id="GO:0030980">
    <property type="term" value="P:alpha-glucan catabolic process"/>
    <property type="evidence" value="ECO:0007669"/>
    <property type="project" value="TreeGrafter"/>
</dbReference>
<keyword evidence="2" id="KW-0413">Isomerase</keyword>
<evidence type="ECO:0000313" key="5">
    <source>
        <dbReference type="Proteomes" id="UP000182276"/>
    </source>
</evidence>
<name>A0A8D4C6W7_9GAMM</name>
<dbReference type="PANTHER" id="PTHR10357">
    <property type="entry name" value="ALPHA-AMYLASE FAMILY MEMBER"/>
    <property type="match status" value="1"/>
</dbReference>
<dbReference type="InterPro" id="IPR012767">
    <property type="entry name" value="Trehalose_TreY"/>
</dbReference>
<accession>A0A8D4C6W7</accession>
<dbReference type="Gene3D" id="1.10.150.200">
    <property type="entry name" value="Maltooligosyl trehalose synthase, domain 3"/>
    <property type="match status" value="1"/>
</dbReference>
<dbReference type="GeneID" id="77260153"/>
<dbReference type="SMART" id="SM00642">
    <property type="entry name" value="Aamy"/>
    <property type="match status" value="1"/>
</dbReference>
<dbReference type="EC" id="5.4.99.15" evidence="2"/>
<dbReference type="GO" id="GO:0047470">
    <property type="term" value="F:(1,4)-alpha-D-glucan 1-alpha-D-glucosylmutase activity"/>
    <property type="evidence" value="ECO:0007669"/>
    <property type="project" value="UniProtKB-EC"/>
</dbReference>
<dbReference type="Gene3D" id="3.20.20.80">
    <property type="entry name" value="Glycosidases"/>
    <property type="match status" value="2"/>
</dbReference>
<dbReference type="AlphaFoldDB" id="A0A8D4C6W7"/>
<dbReference type="Gene3D" id="1.10.10.470">
    <property type="entry name" value="Maltooligosyl trehalose synthase, domain 4"/>
    <property type="match status" value="1"/>
</dbReference>
<dbReference type="Proteomes" id="UP000031271">
    <property type="component" value="Chromosome"/>
</dbReference>
<dbReference type="CDD" id="cd11336">
    <property type="entry name" value="AmyAc_MTSase"/>
    <property type="match status" value="1"/>
</dbReference>
<dbReference type="EMBL" id="FNHO01000003">
    <property type="protein sequence ID" value="SDM26399.1"/>
    <property type="molecule type" value="Genomic_DNA"/>
</dbReference>
<dbReference type="Pfam" id="PF00128">
    <property type="entry name" value="Alpha-amylase"/>
    <property type="match status" value="1"/>
</dbReference>
<dbReference type="Gene3D" id="3.30.1590.10">
    <property type="entry name" value="Maltooligosyl trehalose synthase, domain 2"/>
    <property type="match status" value="2"/>
</dbReference>
<evidence type="ECO:0000313" key="4">
    <source>
        <dbReference type="Proteomes" id="UP000031271"/>
    </source>
</evidence>
<dbReference type="NCBIfam" id="NF011086">
    <property type="entry name" value="PRK14511.1-3"/>
    <property type="match status" value="1"/>
</dbReference>
<dbReference type="Proteomes" id="UP000182276">
    <property type="component" value="Unassembled WGS sequence"/>
</dbReference>
<proteinExistence type="predicted"/>
<evidence type="ECO:0000313" key="3">
    <source>
        <dbReference type="EMBL" id="SDM26399.1"/>
    </source>
</evidence>
<dbReference type="SUPFAM" id="SSF51445">
    <property type="entry name" value="(Trans)glycosidases"/>
    <property type="match status" value="1"/>
</dbReference>
<evidence type="ECO:0000313" key="2">
    <source>
        <dbReference type="EMBL" id="AJE15272.1"/>
    </source>
</evidence>
<protein>
    <submittedName>
        <fullName evidence="3">(1-&gt;4)-alpha-D-glucan 1-alpha-D-glucosylmutase</fullName>
    </submittedName>
    <submittedName>
        <fullName evidence="2">Maltooligosyl trehalose synthase</fullName>
        <ecNumber evidence="2">5.4.99.15</ecNumber>
    </submittedName>
</protein>
<reference evidence="4" key="1">
    <citation type="submission" date="2014-03" db="EMBL/GenBank/DDBJ databases">
        <title>Complete genome of Pseudomonas balearica DSM 6083T, a sewage water isolate from an enrichment with 2-methylnaphthalene.</title>
        <authorList>
            <person name="Salva-Serra F."/>
            <person name="Jaen-Luchoro D."/>
            <person name="Busquets A."/>
            <person name="Pena A."/>
            <person name="Gomila M."/>
            <person name="Bosch R."/>
            <person name="Nogales B."/>
            <person name="Garcia-Valdes E."/>
            <person name="Lalucat J."/>
            <person name="Bennasar A."/>
        </authorList>
    </citation>
    <scope>NUCLEOTIDE SEQUENCE [LARGE SCALE GENOMIC DNA]</scope>
    <source>
        <strain evidence="4">DSM 6083</strain>
    </source>
</reference>
<dbReference type="GO" id="GO:0005992">
    <property type="term" value="P:trehalose biosynthetic process"/>
    <property type="evidence" value="ECO:0007669"/>
    <property type="project" value="TreeGrafter"/>
</dbReference>
<dbReference type="EMBL" id="CP007511">
    <property type="protein sequence ID" value="AJE15272.1"/>
    <property type="molecule type" value="Genomic_DNA"/>
</dbReference>
<evidence type="ECO:0000259" key="1">
    <source>
        <dbReference type="SMART" id="SM00642"/>
    </source>
</evidence>
<reference evidence="3 5" key="2">
    <citation type="submission" date="2016-10" db="EMBL/GenBank/DDBJ databases">
        <authorList>
            <person name="Varghese N."/>
            <person name="Submissions S."/>
        </authorList>
    </citation>
    <scope>NUCLEOTIDE SEQUENCE [LARGE SCALE GENOMIC DNA]</scope>
    <source>
        <strain evidence="3 5">DSM 6083</strain>
    </source>
</reference>
<dbReference type="PANTHER" id="PTHR10357:SF216">
    <property type="entry name" value="MALTOOLIGOSYL TREHALOSE SYNTHASE-RELATED"/>
    <property type="match status" value="1"/>
</dbReference>
<dbReference type="InterPro" id="IPR013797">
    <property type="entry name" value="Maltooligo_trehalose_synth_4"/>
</dbReference>
<sequence>MKELSATLRLQFHRDFTLDDAAELVDYFAALGISHLYASPLLTARPGSMHGYDVIDPTRINPELGGEQALQRLVAKLRENGMGLILDIVSNHMAVGGDGNPWWLDVLEWGRRSPYAQFFDIEWNSPDPLLEGQLLVPFLGSDYGEALQQGTVTLQLDVENGALYAKHYDHRFPITPPSYGEVLRLTEHPALRTLGGHFDALKTEPAPYVTARQLRSELAQLLEDGEARRQLEAALQHYDGTTAEGFRRLHALLERQHYRLASWRTAADDINWRRFFDINELGGLRVERPVVFEQTHEKIFQLIGDGLVDGLRIDHIDGLANPRGYCRRLRRRVDRLSAARQSSAAPTEQGVHLPIYVEKILAAGERLHDDWGVDGTTGYEFMNQVSLLQHDPAGREPLCALWSETSGRPADFMEEVRQARQLVLTGPLAGDFETVAQTLLAIARGDVMTRDITLGAIRRALLELIVHFPVYRTYIAAPGRRPADEPFFQQALAGARTTLNEADWPLLDHLARWLGGEHLRNVPPGPLRRLRRYACARFQQLTSPAAAKAVEDTACYRSGVLLSRNDVGFDPQRFSASAEEFHAECLQRAEHFPRNLLTTATHDHKRGEDTRARMAVLSERAPWFAERLRRWRELASEQVSQLDEGAAPSPADEMMLYQTLLGSWPLTLRSDDAAGMQLYCERILQWQEKALREAKLRTTWAAPNGAYETACRDYVQWLLQSEQGRAVRDEIAAAALELAPAGALNSLAQTLLRMTTPGIPDLYQGADYWDFSLVDPDNRRPVDFAARRAAFAPDEPADALLQSWHDGRIKQWLIGRTLGLRLSAPRLFSEGSYLPLEVRGAQAGRILAFAREHEGQWLIVIVPRLAAALIGAEQLPQIAAERWEDTQVLLPEALDGHQWERLFCATTVRSERASLSVAQVLDCLSVAVLHNVSSPGESKQ</sequence>
<dbReference type="InterPro" id="IPR017853">
    <property type="entry name" value="GH"/>
</dbReference>